<protein>
    <submittedName>
        <fullName evidence="4">Uncharacterized membrane protein</fullName>
    </submittedName>
</protein>
<keyword evidence="1" id="KW-1133">Transmembrane helix</keyword>
<keyword evidence="1" id="KW-0472">Membrane</keyword>
<feature type="transmembrane region" description="Helical" evidence="1">
    <location>
        <begin position="485"/>
        <end position="504"/>
    </location>
</feature>
<evidence type="ECO:0000313" key="5">
    <source>
        <dbReference type="Proteomes" id="UP000182975"/>
    </source>
</evidence>
<dbReference type="OrthoDB" id="5507254at2"/>
<accession>A0A1H8QDV1</accession>
<organism evidence="4 5">
    <name type="scientific">Denitrobacterium detoxificans</name>
    <dbReference type="NCBI Taxonomy" id="79604"/>
    <lineage>
        <taxon>Bacteria</taxon>
        <taxon>Bacillati</taxon>
        <taxon>Actinomycetota</taxon>
        <taxon>Coriobacteriia</taxon>
        <taxon>Eggerthellales</taxon>
        <taxon>Eggerthellaceae</taxon>
        <taxon>Denitrobacterium</taxon>
    </lineage>
</organism>
<feature type="transmembrane region" description="Helical" evidence="1">
    <location>
        <begin position="310"/>
        <end position="331"/>
    </location>
</feature>
<keyword evidence="5" id="KW-1185">Reference proteome</keyword>
<feature type="domain" description="Predicted membrane protein YciQ-like C-terminal" evidence="3">
    <location>
        <begin position="343"/>
        <end position="585"/>
    </location>
</feature>
<keyword evidence="1" id="KW-0812">Transmembrane</keyword>
<dbReference type="EMBL" id="FOEC01000002">
    <property type="protein sequence ID" value="SEO52392.1"/>
    <property type="molecule type" value="Genomic_DNA"/>
</dbReference>
<evidence type="ECO:0000259" key="3">
    <source>
        <dbReference type="Pfam" id="PF20990"/>
    </source>
</evidence>
<dbReference type="Proteomes" id="UP000182975">
    <property type="component" value="Unassembled WGS sequence"/>
</dbReference>
<dbReference type="InterPro" id="IPR018702">
    <property type="entry name" value="DUF2207"/>
</dbReference>
<dbReference type="InterPro" id="IPR048389">
    <property type="entry name" value="YciQ-like_C"/>
</dbReference>
<name>A0A1H8QDV1_9ACTN</name>
<evidence type="ECO:0000256" key="1">
    <source>
        <dbReference type="SAM" id="Phobius"/>
    </source>
</evidence>
<dbReference type="Pfam" id="PF09972">
    <property type="entry name" value="DUF2207"/>
    <property type="match status" value="1"/>
</dbReference>
<feature type="transmembrane region" description="Helical" evidence="1">
    <location>
        <begin position="510"/>
        <end position="528"/>
    </location>
</feature>
<feature type="domain" description="DUF2207" evidence="2">
    <location>
        <begin position="65"/>
        <end position="265"/>
    </location>
</feature>
<dbReference type="Pfam" id="PF20990">
    <property type="entry name" value="DUF2207_C"/>
    <property type="match status" value="1"/>
</dbReference>
<sequence length="669" mass="73789">MLSRFKLSQMRRNDGPVCASAGRTAATWGMGTHALRSLVLAVCLMALVLLACAIAPSHAYAKDYTIPKVDITADAQSDGSLHVVEQRTFSFDGTFSCIWWNMRSGSFTVNSVQIGEVDSNGDVALIDMPSVGFDLSWRDAGGPGYTSYSVDTGKNTVYAFFNATDCDVVIQIDYTVKAGVTPYKDCADLYWQYIGTDWAVANENVTCTITMPVPAGAAPVIGSDVYAWGHGPLTGTLAFNDSATAVTYKVDKVKPGEYAEARVVFPRTWLTNISSDALESTGDTAFLDSILQAEEEWADAANYQRMYSQLYILFWALLSVALIVWAVVMYFRHGKEHKPTFTEDYWRDVPNRNVHPATIGRLWRFGKEDSNDFMATIMYLSHAGVLTIAKGTYQKNKKTVEDYYITIKDEEADALSDPIDREAIKLLRKVSNGKNPFWLGSIRDYGKAHPSAFNNAVEAWQGKVTAAQNKADYFEENGNKWQGRLISVALGYPIICFLITFFIVENYIPLVFSIVTGIALFALSNFMTRRTQKGLDDYMRCKALRRWLCEFSALDERPPTDVKVWGEFMVYAYIFGVAKEALAQLRKAVPQIFQEDDDLMGQNSWYVPWYAMYGTRHGDSFASVFDTTWSNTESIVSSALSSSSSSGGFGGGFSGGGGGGFGGGGGGAR</sequence>
<dbReference type="STRING" id="79604.AAY81_08120"/>
<dbReference type="AlphaFoldDB" id="A0A1H8QDV1"/>
<gene>
    <name evidence="4" type="ORF">SAMN02910314_00445</name>
</gene>
<reference evidence="5" key="1">
    <citation type="submission" date="2016-10" db="EMBL/GenBank/DDBJ databases">
        <authorList>
            <person name="Varghese N."/>
        </authorList>
    </citation>
    <scope>NUCLEOTIDE SEQUENCE [LARGE SCALE GENOMIC DNA]</scope>
    <source>
        <strain evidence="5">DSM 21843</strain>
    </source>
</reference>
<proteinExistence type="predicted"/>
<evidence type="ECO:0000313" key="4">
    <source>
        <dbReference type="EMBL" id="SEO52392.1"/>
    </source>
</evidence>
<evidence type="ECO:0000259" key="2">
    <source>
        <dbReference type="Pfam" id="PF09972"/>
    </source>
</evidence>